<accession>A0A7S7NVY5</accession>
<evidence type="ECO:0000256" key="2">
    <source>
        <dbReference type="ARBA" id="ARBA00022741"/>
    </source>
</evidence>
<evidence type="ECO:0000313" key="5">
    <source>
        <dbReference type="EMBL" id="QOY90777.1"/>
    </source>
</evidence>
<dbReference type="PROSITE" id="PS00211">
    <property type="entry name" value="ABC_TRANSPORTER_1"/>
    <property type="match status" value="1"/>
</dbReference>
<dbReference type="AlphaFoldDB" id="A0A7S7NVY5"/>
<dbReference type="InterPro" id="IPR003439">
    <property type="entry name" value="ABC_transporter-like_ATP-bd"/>
</dbReference>
<proteinExistence type="predicted"/>
<dbReference type="GO" id="GO:0005524">
    <property type="term" value="F:ATP binding"/>
    <property type="evidence" value="ECO:0007669"/>
    <property type="project" value="UniProtKB-KW"/>
</dbReference>
<dbReference type="Pfam" id="PF00005">
    <property type="entry name" value="ABC_tran"/>
    <property type="match status" value="1"/>
</dbReference>
<dbReference type="InterPro" id="IPR050153">
    <property type="entry name" value="Metal_Ion_Import_ABC"/>
</dbReference>
<name>A0A7S7NVY5_PALFE</name>
<dbReference type="KEGG" id="pfer:IRI77_12765"/>
<gene>
    <name evidence="5" type="ORF">IRI77_12765</name>
</gene>
<dbReference type="GO" id="GO:0016887">
    <property type="term" value="F:ATP hydrolysis activity"/>
    <property type="evidence" value="ECO:0007669"/>
    <property type="project" value="InterPro"/>
</dbReference>
<dbReference type="Proteomes" id="UP000593892">
    <property type="component" value="Chromosome"/>
</dbReference>
<evidence type="ECO:0000256" key="1">
    <source>
        <dbReference type="ARBA" id="ARBA00022448"/>
    </source>
</evidence>
<dbReference type="Gene3D" id="3.40.50.300">
    <property type="entry name" value="P-loop containing nucleotide triphosphate hydrolases"/>
    <property type="match status" value="1"/>
</dbReference>
<dbReference type="RefSeq" id="WP_194452434.1">
    <property type="nucleotide sequence ID" value="NZ_CP063849.1"/>
</dbReference>
<keyword evidence="3 5" id="KW-0067">ATP-binding</keyword>
<keyword evidence="6" id="KW-1185">Reference proteome</keyword>
<evidence type="ECO:0000259" key="4">
    <source>
        <dbReference type="PROSITE" id="PS50893"/>
    </source>
</evidence>
<sequence length="259" mass="29104">MPKLIEFENVTIHREGYPALREVTFSIETGEHTAILGPNGSGKSTLIKAITRECYPRYAPPVCRLRIWGKEVWHLFELRSLLGIVTNDLVETCVKPYSAMETALSGFFGSIGIWPNHEVTPRMEEEARKALAFFDIEHLAERKLTEMSSGEQRRAVFARALVHGPKALILDEPTNSLDVRAQREVRDSMRKLAEGGVTVILVTHHLPDIIPEIGRVITLREGRMHSDGSKEQGLRADSLSALFGVDVKVGSEDGYYHMW</sequence>
<reference evidence="5 6" key="1">
    <citation type="submission" date="2020-10" db="EMBL/GenBank/DDBJ databases">
        <title>Complete genome sequence of Paludibaculum fermentans P105T, a facultatively anaerobic acidobacterium capable of dissimilatory Fe(III) reduction.</title>
        <authorList>
            <person name="Dedysh S.N."/>
            <person name="Beletsky A.V."/>
            <person name="Kulichevskaya I.S."/>
            <person name="Mardanov A.V."/>
            <person name="Ravin N.V."/>
        </authorList>
    </citation>
    <scope>NUCLEOTIDE SEQUENCE [LARGE SCALE GENOMIC DNA]</scope>
    <source>
        <strain evidence="5 6">P105</strain>
    </source>
</reference>
<evidence type="ECO:0000256" key="3">
    <source>
        <dbReference type="ARBA" id="ARBA00022840"/>
    </source>
</evidence>
<dbReference type="PANTHER" id="PTHR42734">
    <property type="entry name" value="METAL TRANSPORT SYSTEM ATP-BINDING PROTEIN TM_0124-RELATED"/>
    <property type="match status" value="1"/>
</dbReference>
<dbReference type="InterPro" id="IPR017871">
    <property type="entry name" value="ABC_transporter-like_CS"/>
</dbReference>
<feature type="domain" description="ABC transporter" evidence="4">
    <location>
        <begin position="5"/>
        <end position="246"/>
    </location>
</feature>
<keyword evidence="2" id="KW-0547">Nucleotide-binding</keyword>
<dbReference type="InterPro" id="IPR003593">
    <property type="entry name" value="AAA+_ATPase"/>
</dbReference>
<keyword evidence="1" id="KW-0813">Transport</keyword>
<dbReference type="PROSITE" id="PS50893">
    <property type="entry name" value="ABC_TRANSPORTER_2"/>
    <property type="match status" value="1"/>
</dbReference>
<evidence type="ECO:0000313" key="6">
    <source>
        <dbReference type="Proteomes" id="UP000593892"/>
    </source>
</evidence>
<dbReference type="SMART" id="SM00382">
    <property type="entry name" value="AAA"/>
    <property type="match status" value="1"/>
</dbReference>
<protein>
    <submittedName>
        <fullName evidence="5">ATP-binding cassette domain-containing protein</fullName>
    </submittedName>
</protein>
<organism evidence="5 6">
    <name type="scientific">Paludibaculum fermentans</name>
    <dbReference type="NCBI Taxonomy" id="1473598"/>
    <lineage>
        <taxon>Bacteria</taxon>
        <taxon>Pseudomonadati</taxon>
        <taxon>Acidobacteriota</taxon>
        <taxon>Terriglobia</taxon>
        <taxon>Bryobacterales</taxon>
        <taxon>Bryobacteraceae</taxon>
        <taxon>Paludibaculum</taxon>
    </lineage>
</organism>
<dbReference type="SUPFAM" id="SSF52540">
    <property type="entry name" value="P-loop containing nucleoside triphosphate hydrolases"/>
    <property type="match status" value="1"/>
</dbReference>
<dbReference type="EMBL" id="CP063849">
    <property type="protein sequence ID" value="QOY90777.1"/>
    <property type="molecule type" value="Genomic_DNA"/>
</dbReference>
<dbReference type="InterPro" id="IPR027417">
    <property type="entry name" value="P-loop_NTPase"/>
</dbReference>